<feature type="region of interest" description="Disordered" evidence="1">
    <location>
        <begin position="438"/>
        <end position="479"/>
    </location>
</feature>
<feature type="compositionally biased region" description="Basic and acidic residues" evidence="1">
    <location>
        <begin position="221"/>
        <end position="230"/>
    </location>
</feature>
<feature type="compositionally biased region" description="Polar residues" evidence="1">
    <location>
        <begin position="19"/>
        <end position="36"/>
    </location>
</feature>
<accession>A0AAW8PY41</accession>
<gene>
    <name evidence="2" type="ORF">QX249_09805</name>
</gene>
<feature type="region of interest" description="Disordered" evidence="1">
    <location>
        <begin position="172"/>
        <end position="424"/>
    </location>
</feature>
<dbReference type="AlphaFoldDB" id="A0AAW8PY41"/>
<evidence type="ECO:0008006" key="4">
    <source>
        <dbReference type="Google" id="ProtNLM"/>
    </source>
</evidence>
<feature type="compositionally biased region" description="Acidic residues" evidence="1">
    <location>
        <begin position="172"/>
        <end position="220"/>
    </location>
</feature>
<organism evidence="2 3">
    <name type="scientific">Vibrio parahaemolyticus</name>
    <dbReference type="NCBI Taxonomy" id="670"/>
    <lineage>
        <taxon>Bacteria</taxon>
        <taxon>Pseudomonadati</taxon>
        <taxon>Pseudomonadota</taxon>
        <taxon>Gammaproteobacteria</taxon>
        <taxon>Vibrionales</taxon>
        <taxon>Vibrionaceae</taxon>
        <taxon>Vibrio</taxon>
    </lineage>
</organism>
<reference evidence="2" key="1">
    <citation type="submission" date="2023-06" db="EMBL/GenBank/DDBJ databases">
        <title>Genomic Diversity of Vibrio spp. and Metagenomic Analysis of Pathogens in Florida Gulf Coastal Waters Following Hurricane Ian.</title>
        <authorList>
            <person name="Brumfield K.D."/>
        </authorList>
    </citation>
    <scope>NUCLEOTIDE SEQUENCE</scope>
    <source>
        <strain evidence="2">WBS2B-138</strain>
    </source>
</reference>
<proteinExistence type="predicted"/>
<protein>
    <recommendedName>
        <fullName evidence="4">ATPase</fullName>
    </recommendedName>
</protein>
<dbReference type="RefSeq" id="WP_311019735.1">
    <property type="nucleotide sequence ID" value="NZ_JAUHGG010000003.1"/>
</dbReference>
<feature type="compositionally biased region" description="Acidic residues" evidence="1">
    <location>
        <begin position="393"/>
        <end position="407"/>
    </location>
</feature>
<feature type="compositionally biased region" description="Basic and acidic residues" evidence="1">
    <location>
        <begin position="1"/>
        <end position="16"/>
    </location>
</feature>
<feature type="region of interest" description="Disordered" evidence="1">
    <location>
        <begin position="1"/>
        <end position="93"/>
    </location>
</feature>
<feature type="compositionally biased region" description="Acidic residues" evidence="1">
    <location>
        <begin position="37"/>
        <end position="64"/>
    </location>
</feature>
<evidence type="ECO:0000256" key="1">
    <source>
        <dbReference type="SAM" id="MobiDB-lite"/>
    </source>
</evidence>
<feature type="compositionally biased region" description="Polar residues" evidence="1">
    <location>
        <begin position="83"/>
        <end position="93"/>
    </location>
</feature>
<feature type="compositionally biased region" description="Basic and acidic residues" evidence="1">
    <location>
        <begin position="442"/>
        <end position="476"/>
    </location>
</feature>
<comment type="caution">
    <text evidence="2">The sequence shown here is derived from an EMBL/GenBank/DDBJ whole genome shotgun (WGS) entry which is preliminary data.</text>
</comment>
<sequence>MNSEIFEFKRKGKDGENQEAISKDNQGVITANSISEDNNDLGLDDSLEFEDIELDADSSEENTETELSIPEIEQDGESRISTDTDIDNGDNSNFEIEGEVLESVDLEFTIDAIDSVDSNNEENLELSSSDSELDFEDVELELDVDTGFNVNPSDLPETLDEDSDLEIEVNVDSELDDAITAEVDIDDDSFEVTSDDEYGAPSDTFEDSDIDLELDSDEGIGFDRDGKEEVFLNPEKGLEPNADSSSLDSSVSSDDEFPSNDDFLSDSNDDEFPSNDDFLSESGDDEFPSNDDFLSESGDDEFPSNDDFLSESGDDEFPSNDDFLSDSNDDEFPSNDDFLSDSNDDEFPSNDDFLSESGDDEFPSNDDFLSESGDIDLNSDEDSLYNENNQNDELSDSEGDFGSEDSETDRGAEDAQEDVFEASDTLAVAALGAATGMGARSNKNEEAEQAKIKDKQDNVKNSKETKGKPTKPEEATKGSTGVLKVSLISSFVTSAIIIGGGYFAYDLALKDSLATKDDLNYEVNRLQSSMNKSTKKEIQSMQDEYVSVENFESIIGDLRSVIDDVESISGEKATDIANSLREVKGLMATATKRLDSLENQDLVLRSDMQSAIKDISTRSVEDNAARNGIVVALKRLESLEGKFEDRIDKILSESKADSGDISVKINELKVELLKEIDEVYSQADKARRMNEDLYTKYTELSKSIDSNSLPERKERTIANALGIDVAKGSSRPVYNLSGIVNGRVFIDMDDDPKKQKIQYYNVGDYIDGYGKITSVTKETKEVMTESGRVMFRNQN</sequence>
<feature type="compositionally biased region" description="Acidic residues" evidence="1">
    <location>
        <begin position="253"/>
        <end position="364"/>
    </location>
</feature>
<dbReference type="Proteomes" id="UP001253193">
    <property type="component" value="Unassembled WGS sequence"/>
</dbReference>
<feature type="compositionally biased region" description="Acidic residues" evidence="1">
    <location>
        <begin position="373"/>
        <end position="384"/>
    </location>
</feature>
<name>A0AAW8PY41_VIBPH</name>
<dbReference type="EMBL" id="JAUHGG010000003">
    <property type="protein sequence ID" value="MDS1820951.1"/>
    <property type="molecule type" value="Genomic_DNA"/>
</dbReference>
<evidence type="ECO:0000313" key="2">
    <source>
        <dbReference type="EMBL" id="MDS1820951.1"/>
    </source>
</evidence>
<evidence type="ECO:0000313" key="3">
    <source>
        <dbReference type="Proteomes" id="UP001253193"/>
    </source>
</evidence>
<feature type="compositionally biased region" description="Low complexity" evidence="1">
    <location>
        <begin position="243"/>
        <end position="252"/>
    </location>
</feature>